<feature type="domain" description="DED" evidence="5">
    <location>
        <begin position="3"/>
        <end position="81"/>
    </location>
</feature>
<evidence type="ECO:0000259" key="5">
    <source>
        <dbReference type="PROSITE" id="PS50168"/>
    </source>
</evidence>
<feature type="compositionally biased region" description="Basic and acidic residues" evidence="3">
    <location>
        <begin position="362"/>
        <end position="379"/>
    </location>
</feature>
<feature type="region of interest" description="Disordered" evidence="3">
    <location>
        <begin position="362"/>
        <end position="404"/>
    </location>
</feature>
<evidence type="ECO:0000256" key="2">
    <source>
        <dbReference type="SAM" id="Coils"/>
    </source>
</evidence>
<dbReference type="SMART" id="SM00005">
    <property type="entry name" value="DEATH"/>
    <property type="match status" value="1"/>
</dbReference>
<dbReference type="Gene3D" id="1.10.10.10">
    <property type="entry name" value="Winged helix-like DNA-binding domain superfamily/Winged helix DNA-binding domain"/>
    <property type="match status" value="1"/>
</dbReference>
<organism evidence="6 7">
    <name type="scientific">Actinia tenebrosa</name>
    <name type="common">Australian red waratah sea anemone</name>
    <dbReference type="NCBI Taxonomy" id="6105"/>
    <lineage>
        <taxon>Eukaryota</taxon>
        <taxon>Metazoa</taxon>
        <taxon>Cnidaria</taxon>
        <taxon>Anthozoa</taxon>
        <taxon>Hexacorallia</taxon>
        <taxon>Actiniaria</taxon>
        <taxon>Actiniidae</taxon>
        <taxon>Actinia</taxon>
    </lineage>
</organism>
<dbReference type="Pfam" id="PF16095">
    <property type="entry name" value="COR-A"/>
    <property type="match status" value="1"/>
</dbReference>
<evidence type="ECO:0000313" key="6">
    <source>
        <dbReference type="Proteomes" id="UP000515163"/>
    </source>
</evidence>
<dbReference type="CDD" id="cd01670">
    <property type="entry name" value="Death"/>
    <property type="match status" value="1"/>
</dbReference>
<dbReference type="Pfam" id="PF01335">
    <property type="entry name" value="DED"/>
    <property type="match status" value="1"/>
</dbReference>
<evidence type="ECO:0000256" key="3">
    <source>
        <dbReference type="SAM" id="MobiDB-lite"/>
    </source>
</evidence>
<evidence type="ECO:0000313" key="7">
    <source>
        <dbReference type="RefSeq" id="XP_031551272.1"/>
    </source>
</evidence>
<name>A0A6P8HF94_ACTTE</name>
<dbReference type="InterPro" id="IPR001875">
    <property type="entry name" value="DED_dom"/>
</dbReference>
<dbReference type="InterPro" id="IPR000488">
    <property type="entry name" value="Death_dom"/>
</dbReference>
<dbReference type="InterPro" id="IPR027417">
    <property type="entry name" value="P-loop_NTPase"/>
</dbReference>
<dbReference type="OrthoDB" id="6078042at2759"/>
<evidence type="ECO:0000256" key="1">
    <source>
        <dbReference type="ARBA" id="ARBA00022737"/>
    </source>
</evidence>
<dbReference type="InterPro" id="IPR036388">
    <property type="entry name" value="WH-like_DNA-bd_sf"/>
</dbReference>
<dbReference type="SUPFAM" id="SSF47986">
    <property type="entry name" value="DEATH domain"/>
    <property type="match status" value="2"/>
</dbReference>
<feature type="compositionally biased region" description="Acidic residues" evidence="3">
    <location>
        <begin position="380"/>
        <end position="397"/>
    </location>
</feature>
<dbReference type="SMART" id="SM00031">
    <property type="entry name" value="DED"/>
    <property type="match status" value="1"/>
</dbReference>
<dbReference type="InParanoid" id="A0A6P8HF94"/>
<dbReference type="PROSITE" id="PS50017">
    <property type="entry name" value="DEATH_DOMAIN"/>
    <property type="match status" value="1"/>
</dbReference>
<feature type="coiled-coil region" evidence="2">
    <location>
        <begin position="1270"/>
        <end position="1297"/>
    </location>
</feature>
<dbReference type="Pfam" id="PF00531">
    <property type="entry name" value="Death"/>
    <property type="match status" value="1"/>
</dbReference>
<reference evidence="7" key="1">
    <citation type="submission" date="2025-08" db="UniProtKB">
        <authorList>
            <consortium name="RefSeq"/>
        </authorList>
    </citation>
    <scope>IDENTIFICATION</scope>
</reference>
<dbReference type="RefSeq" id="XP_031551272.1">
    <property type="nucleotide sequence ID" value="XM_031695412.1"/>
</dbReference>
<dbReference type="PANTHER" id="PTHR47508">
    <property type="entry name" value="SAM DOMAIN-CONTAINING PROTEIN-RELATED"/>
    <property type="match status" value="1"/>
</dbReference>
<dbReference type="PANTHER" id="PTHR47508:SF1">
    <property type="entry name" value="NON-SPECIFIC SERINE_THREONINE PROTEIN KINASE"/>
    <property type="match status" value="1"/>
</dbReference>
<feature type="domain" description="Death" evidence="4">
    <location>
        <begin position="112"/>
        <end position="194"/>
    </location>
</feature>
<keyword evidence="2" id="KW-0175">Coiled coil</keyword>
<dbReference type="CDD" id="cd00045">
    <property type="entry name" value="DED"/>
    <property type="match status" value="1"/>
</dbReference>
<dbReference type="Gene3D" id="1.10.533.10">
    <property type="entry name" value="Death Domain, Fas"/>
    <property type="match status" value="2"/>
</dbReference>
<proteinExistence type="predicted"/>
<dbReference type="KEGG" id="aten:116288602"/>
<dbReference type="Proteomes" id="UP000515163">
    <property type="component" value="Unplaced"/>
</dbReference>
<dbReference type="GO" id="GO:0042981">
    <property type="term" value="P:regulation of apoptotic process"/>
    <property type="evidence" value="ECO:0007669"/>
    <property type="project" value="InterPro"/>
</dbReference>
<gene>
    <name evidence="7" type="primary">LOC116288602</name>
</gene>
<dbReference type="InterPro" id="IPR011029">
    <property type="entry name" value="DEATH-like_dom_sf"/>
</dbReference>
<accession>A0A6P8HF94</accession>
<keyword evidence="6" id="KW-1185">Reference proteome</keyword>
<protein>
    <submittedName>
        <fullName evidence="7">Uncharacterized protein LOC116288602</fullName>
    </submittedName>
</protein>
<dbReference type="InterPro" id="IPR032171">
    <property type="entry name" value="COR-A"/>
</dbReference>
<dbReference type="PROSITE" id="PS50168">
    <property type="entry name" value="DED"/>
    <property type="match status" value="1"/>
</dbReference>
<dbReference type="SUPFAM" id="SSF52540">
    <property type="entry name" value="P-loop containing nucleoside triphosphate hydrolases"/>
    <property type="match status" value="2"/>
</dbReference>
<sequence>MNEFRVLLLDIAQHLRKDDLEHLKFACSTFIPAGRAEFISRPHELFLELEKMGKLSESDREFLAVILVKIGRNDLRNKLLGIPERPLYEERPHTQATARRQHQLEPFKQRVSTDIILEIAEKTSTSWKFLGRHLKVPEHTLSNIDDTYKKTEEKGYAMLKKWSETSATPTVLVLLRALDKCGRRDLAEIIEEKFGPNVNVPGQRQFPNMRDLEDNLPDIADAGYPIAQHGDTARQGRTEQHVFKQQDDTVPTEIVARGAEAQKAYEEALKSGKTKNPRLLVMVVGPARAGKTSLLKSLNGEEFDPKEDSTDGIQLQRTFCKSQENCWSKESDKGISYADCMADIIHKNLQGGDDSEEIHDENFEKESVESSKSLLKNDDDDRDEDHDDVDNANDDDDAHGHDDDKMNAIKVESEETDEEANEELEVKEYISEKSTAILPKFIEEKVIFKLRDTKLSDKTNRENEVYIKSLDFAGQAVYNVIHPIFLTSKAVFILVYNLKNIPHHLMKSIVEEDGAERELVDPFEMTNMENLELWLSCISSYTDAQRMAKIGELSLPPVFIAGTHADKFDGNLEDAKEIIRKIYKSLSPSKRPSGCHVVRNQIYTVNNRVSGNGEINDKSVRELKADIEKLSKSLPHMDEDIPVNWLWFEEVLSNLVEKENKKYITIDEALKIANKCKVNTSAESKEFLTLLNYLHDLKTVIYFEETKKVFIDTEWLVKVFTKVIEVRPVEKRDGFDESWDKLEEKGVLDRALVEHVWKRLVDEQNTIDALLLIMEKFSLICRWNASEGEEVYLVPCMLCNSKKREDIAKCLEHEKSSTMVIRFNISHVALGIFPRLFVAIAEEGKKIWPNLRQPILHKNICRISKIGKERKLDICIIQSSFQTISVTVCNKQNIDGQRVTEFCQHFRKLLDQVFVDMCRNFPWMQNMTFEYGILCPVCTTSPNKCKSHEIEGCTRDTCLHFVNEEELSVDTPECEKDVANLDNVIEEKAYVYWFPRQVVGPTLDFTENQKRWLVISICLNIVLLPPLRKFLERNMLKHYTKLKTSYNIHNQVHEGRLVNDAGQALKYCSINNNGTKNVKDYDYNVTSAIDLAKLYLKSHMAQFTGFNDTCDLSAVLGVLSSASVFSADIQDFSSKVRKDVRNEWAHPNFQTWDETKFADSFNLMNSLLKALKLSSEDENTVADQLKEWENNCVEICIANTVPPELVKDIEDKVSQLSREFQLALRRNEENVAQLSEDVKHLAISQQEEVCRVLETLVTVQDAIRSLNQRMGLNEVDVEKVKEEVRKLKEEVKRAHERIDCIQK</sequence>
<dbReference type="Gene3D" id="3.40.50.300">
    <property type="entry name" value="P-loop containing nucleotide triphosphate hydrolases"/>
    <property type="match status" value="2"/>
</dbReference>
<keyword evidence="1" id="KW-0677">Repeat</keyword>
<evidence type="ECO:0000259" key="4">
    <source>
        <dbReference type="PROSITE" id="PS50017"/>
    </source>
</evidence>
<dbReference type="GO" id="GO:0007165">
    <property type="term" value="P:signal transduction"/>
    <property type="evidence" value="ECO:0007669"/>
    <property type="project" value="InterPro"/>
</dbReference>
<dbReference type="GeneID" id="116288602"/>